<dbReference type="InterPro" id="IPR019734">
    <property type="entry name" value="TPR_rpt"/>
</dbReference>
<feature type="repeat" description="TPR" evidence="1">
    <location>
        <begin position="152"/>
        <end position="185"/>
    </location>
</feature>
<accession>A0A212R9W2</accession>
<reference evidence="3 4" key="1">
    <citation type="submission" date="2017-06" db="EMBL/GenBank/DDBJ databases">
        <authorList>
            <person name="Kim H.J."/>
            <person name="Triplett B.A."/>
        </authorList>
    </citation>
    <scope>NUCLEOTIDE SEQUENCE [LARGE SCALE GENOMIC DNA]</scope>
    <source>
        <strain evidence="3 4">B29T1</strain>
    </source>
</reference>
<keyword evidence="1" id="KW-0802">TPR repeat</keyword>
<feature type="region of interest" description="Disordered" evidence="2">
    <location>
        <begin position="1"/>
        <end position="22"/>
    </location>
</feature>
<dbReference type="EMBL" id="FYEH01000006">
    <property type="protein sequence ID" value="SNB68972.1"/>
    <property type="molecule type" value="Genomic_DNA"/>
</dbReference>
<evidence type="ECO:0000313" key="3">
    <source>
        <dbReference type="EMBL" id="SNB68972.1"/>
    </source>
</evidence>
<evidence type="ECO:0000256" key="1">
    <source>
        <dbReference type="PROSITE-ProRule" id="PRU00339"/>
    </source>
</evidence>
<sequence>MGPKVLSGAGPSRSPTKPASGGLRRRLLPAVAVAFMARGGARAKEAVSTQSLLDALANCGDATTAEGLILRLRSLWRDALGAAARQRLEDAELALSGRDTALGSRLLERLLSQWPDYIAAWQAMAALQWSTGDLTGSIMALRRVLALEPRQFDALYLLGVDLLGLGRLEEAERAFQAVLRVNPFDTLARAQMLRLIGKDGAARQDL</sequence>
<keyword evidence="4" id="KW-1185">Reference proteome</keyword>
<gene>
    <name evidence="3" type="ORF">SAMN07250955_106269</name>
</gene>
<evidence type="ECO:0000313" key="4">
    <source>
        <dbReference type="Proteomes" id="UP000197065"/>
    </source>
</evidence>
<proteinExistence type="predicted"/>
<dbReference type="SUPFAM" id="SSF48452">
    <property type="entry name" value="TPR-like"/>
    <property type="match status" value="1"/>
</dbReference>
<dbReference type="PROSITE" id="PS50005">
    <property type="entry name" value="TPR"/>
    <property type="match status" value="1"/>
</dbReference>
<dbReference type="SMART" id="SM00028">
    <property type="entry name" value="TPR"/>
    <property type="match status" value="2"/>
</dbReference>
<dbReference type="OrthoDB" id="9815010at2"/>
<dbReference type="InterPro" id="IPR011990">
    <property type="entry name" value="TPR-like_helical_dom_sf"/>
</dbReference>
<dbReference type="Gene3D" id="1.25.40.10">
    <property type="entry name" value="Tetratricopeptide repeat domain"/>
    <property type="match status" value="1"/>
</dbReference>
<protein>
    <submittedName>
        <fullName evidence="3">Tetratricopeptide repeat-containing protein</fullName>
    </submittedName>
</protein>
<dbReference type="Pfam" id="PF13432">
    <property type="entry name" value="TPR_16"/>
    <property type="match status" value="1"/>
</dbReference>
<name>A0A212R9W2_9PROT</name>
<dbReference type="AlphaFoldDB" id="A0A212R9W2"/>
<evidence type="ECO:0000256" key="2">
    <source>
        <dbReference type="SAM" id="MobiDB-lite"/>
    </source>
</evidence>
<organism evidence="3 4">
    <name type="scientific">Arboricoccus pini</name>
    <dbReference type="NCBI Taxonomy" id="1963835"/>
    <lineage>
        <taxon>Bacteria</taxon>
        <taxon>Pseudomonadati</taxon>
        <taxon>Pseudomonadota</taxon>
        <taxon>Alphaproteobacteria</taxon>
        <taxon>Geminicoccales</taxon>
        <taxon>Geminicoccaceae</taxon>
        <taxon>Arboricoccus</taxon>
    </lineage>
</organism>
<dbReference type="Proteomes" id="UP000197065">
    <property type="component" value="Unassembled WGS sequence"/>
</dbReference>